<protein>
    <submittedName>
        <fullName evidence="1">Uncharacterized protein</fullName>
    </submittedName>
</protein>
<dbReference type="AlphaFoldDB" id="A0A8H5B0M4"/>
<dbReference type="EMBL" id="JAACJJ010000044">
    <property type="protein sequence ID" value="KAF5314394.1"/>
    <property type="molecule type" value="Genomic_DNA"/>
</dbReference>
<sequence length="182" mass="19431">MKVNADIIQCCAFACSPDDPLPSVPTKIPAAPTPVPTPAAPVPPYEPGPAAPSWVAVRLVFRVGGQFRVASPRLGLVVCGCPGKQFPQQAKTTGGAKGEDGIGDQKVICQDLVLDGDDRTSGEAVTATAGAEDDHIVFMFEGGMTSLNVHFFHFDIFQNFPSLLRLSLSFWLSSPLHPRRLF</sequence>
<evidence type="ECO:0000313" key="1">
    <source>
        <dbReference type="EMBL" id="KAF5314394.1"/>
    </source>
</evidence>
<accession>A0A8H5B0M4</accession>
<dbReference type="Proteomes" id="UP000567179">
    <property type="component" value="Unassembled WGS sequence"/>
</dbReference>
<gene>
    <name evidence="1" type="ORF">D9619_012006</name>
</gene>
<comment type="caution">
    <text evidence="1">The sequence shown here is derived from an EMBL/GenBank/DDBJ whole genome shotgun (WGS) entry which is preliminary data.</text>
</comment>
<proteinExistence type="predicted"/>
<reference evidence="1 2" key="1">
    <citation type="journal article" date="2020" name="ISME J.">
        <title>Uncovering the hidden diversity of litter-decomposition mechanisms in mushroom-forming fungi.</title>
        <authorList>
            <person name="Floudas D."/>
            <person name="Bentzer J."/>
            <person name="Ahren D."/>
            <person name="Johansson T."/>
            <person name="Persson P."/>
            <person name="Tunlid A."/>
        </authorList>
    </citation>
    <scope>NUCLEOTIDE SEQUENCE [LARGE SCALE GENOMIC DNA]</scope>
    <source>
        <strain evidence="1 2">CBS 101986</strain>
    </source>
</reference>
<name>A0A8H5B0M4_9AGAR</name>
<keyword evidence="2" id="KW-1185">Reference proteome</keyword>
<evidence type="ECO:0000313" key="2">
    <source>
        <dbReference type="Proteomes" id="UP000567179"/>
    </source>
</evidence>
<organism evidence="1 2">
    <name type="scientific">Psilocybe cf. subviscida</name>
    <dbReference type="NCBI Taxonomy" id="2480587"/>
    <lineage>
        <taxon>Eukaryota</taxon>
        <taxon>Fungi</taxon>
        <taxon>Dikarya</taxon>
        <taxon>Basidiomycota</taxon>
        <taxon>Agaricomycotina</taxon>
        <taxon>Agaricomycetes</taxon>
        <taxon>Agaricomycetidae</taxon>
        <taxon>Agaricales</taxon>
        <taxon>Agaricineae</taxon>
        <taxon>Strophariaceae</taxon>
        <taxon>Psilocybe</taxon>
    </lineage>
</organism>